<dbReference type="EC" id="3.5.1.88" evidence="2 7"/>
<accession>A0A1B0GPX6</accession>
<reference evidence="8" key="1">
    <citation type="submission" date="2022-08" db="UniProtKB">
        <authorList>
            <consortium name="EnsemblMetazoa"/>
        </authorList>
    </citation>
    <scope>IDENTIFICATION</scope>
    <source>
        <strain evidence="8">Israel</strain>
    </source>
</reference>
<keyword evidence="3 7" id="KW-0479">Metal-binding</keyword>
<proteinExistence type="inferred from homology"/>
<dbReference type="PANTHER" id="PTHR10458">
    <property type="entry name" value="PEPTIDE DEFORMYLASE"/>
    <property type="match status" value="1"/>
</dbReference>
<dbReference type="VEuPathDB" id="VectorBase:PPAI008273"/>
<dbReference type="Pfam" id="PF01327">
    <property type="entry name" value="Pep_deformylase"/>
    <property type="match status" value="1"/>
</dbReference>
<comment type="function">
    <text evidence="6 7">Removes the formyl group from the N-terminal Met of newly synthesized proteins.</text>
</comment>
<dbReference type="GO" id="GO:0005739">
    <property type="term" value="C:mitochondrion"/>
    <property type="evidence" value="ECO:0007669"/>
    <property type="project" value="TreeGrafter"/>
</dbReference>
<keyword evidence="4 7" id="KW-0378">Hydrolase</keyword>
<dbReference type="Proteomes" id="UP000092462">
    <property type="component" value="Unassembled WGS sequence"/>
</dbReference>
<comment type="catalytic activity">
    <reaction evidence="7">
        <text>N-terminal N-formyl-L-methionyl-[peptide] + H2O = N-terminal L-methionyl-[peptide] + formate</text>
        <dbReference type="Rhea" id="RHEA:24420"/>
        <dbReference type="Rhea" id="RHEA-COMP:10639"/>
        <dbReference type="Rhea" id="RHEA-COMP:10640"/>
        <dbReference type="ChEBI" id="CHEBI:15377"/>
        <dbReference type="ChEBI" id="CHEBI:15740"/>
        <dbReference type="ChEBI" id="CHEBI:49298"/>
        <dbReference type="ChEBI" id="CHEBI:64731"/>
        <dbReference type="EC" id="3.5.1.88"/>
    </reaction>
</comment>
<dbReference type="Gene3D" id="3.90.45.10">
    <property type="entry name" value="Peptide deformylase"/>
    <property type="match status" value="1"/>
</dbReference>
<dbReference type="PANTHER" id="PTHR10458:SF2">
    <property type="entry name" value="PEPTIDE DEFORMYLASE, MITOCHONDRIAL"/>
    <property type="match status" value="1"/>
</dbReference>
<evidence type="ECO:0000256" key="1">
    <source>
        <dbReference type="ARBA" id="ARBA00010759"/>
    </source>
</evidence>
<evidence type="ECO:0000256" key="2">
    <source>
        <dbReference type="ARBA" id="ARBA00012175"/>
    </source>
</evidence>
<dbReference type="GO" id="GO:0046872">
    <property type="term" value="F:metal ion binding"/>
    <property type="evidence" value="ECO:0007669"/>
    <property type="project" value="UniProtKB-KW"/>
</dbReference>
<keyword evidence="9" id="KW-1185">Reference proteome</keyword>
<dbReference type="GO" id="GO:0006412">
    <property type="term" value="P:translation"/>
    <property type="evidence" value="ECO:0007669"/>
    <property type="project" value="UniProtKB-KW"/>
</dbReference>
<name>A0A1B0GPX6_PHLPP</name>
<comment type="similarity">
    <text evidence="1 7">Belongs to the polypeptide deformylase family.</text>
</comment>
<protein>
    <recommendedName>
        <fullName evidence="2 7">Peptide deformylase</fullName>
        <ecNumber evidence="2 7">3.5.1.88</ecNumber>
    </recommendedName>
</protein>
<dbReference type="GO" id="GO:0042586">
    <property type="term" value="F:peptide deformylase activity"/>
    <property type="evidence" value="ECO:0007669"/>
    <property type="project" value="UniProtKB-EC"/>
</dbReference>
<keyword evidence="5 7" id="KW-0648">Protein biosynthesis</keyword>
<evidence type="ECO:0000256" key="7">
    <source>
        <dbReference type="RuleBase" id="RU362111"/>
    </source>
</evidence>
<evidence type="ECO:0000256" key="6">
    <source>
        <dbReference type="ARBA" id="ARBA00037114"/>
    </source>
</evidence>
<evidence type="ECO:0000313" key="9">
    <source>
        <dbReference type="Proteomes" id="UP000092462"/>
    </source>
</evidence>
<evidence type="ECO:0000256" key="4">
    <source>
        <dbReference type="ARBA" id="ARBA00022801"/>
    </source>
</evidence>
<dbReference type="InterPro" id="IPR023635">
    <property type="entry name" value="Peptide_deformylase"/>
</dbReference>
<evidence type="ECO:0000256" key="3">
    <source>
        <dbReference type="ARBA" id="ARBA00022723"/>
    </source>
</evidence>
<dbReference type="PRINTS" id="PR01576">
    <property type="entry name" value="PDEFORMYLASE"/>
</dbReference>
<dbReference type="SUPFAM" id="SSF56420">
    <property type="entry name" value="Peptide deformylase"/>
    <property type="match status" value="1"/>
</dbReference>
<sequence length="81" mass="9398">MTGFTANVTRYNGVELSGFDENGARKTVKLNGWNARIAQHEMDHLEGTIFVDVMDRKTLQLNCWEMINAREGRVELRYYSK</sequence>
<dbReference type="VEuPathDB" id="VectorBase:PPAPM1_006678"/>
<evidence type="ECO:0000256" key="5">
    <source>
        <dbReference type="ARBA" id="ARBA00022917"/>
    </source>
</evidence>
<organism evidence="8 9">
    <name type="scientific">Phlebotomus papatasi</name>
    <name type="common">Sandfly</name>
    <dbReference type="NCBI Taxonomy" id="29031"/>
    <lineage>
        <taxon>Eukaryota</taxon>
        <taxon>Metazoa</taxon>
        <taxon>Ecdysozoa</taxon>
        <taxon>Arthropoda</taxon>
        <taxon>Hexapoda</taxon>
        <taxon>Insecta</taxon>
        <taxon>Pterygota</taxon>
        <taxon>Neoptera</taxon>
        <taxon>Endopterygota</taxon>
        <taxon>Diptera</taxon>
        <taxon>Nematocera</taxon>
        <taxon>Psychodoidea</taxon>
        <taxon>Psychodidae</taxon>
        <taxon>Phlebotomus</taxon>
        <taxon>Phlebotomus</taxon>
    </lineage>
</organism>
<dbReference type="AlphaFoldDB" id="A0A1B0GPX6"/>
<dbReference type="EnsemblMetazoa" id="PPAI008273-RA">
    <property type="protein sequence ID" value="PPAI008273-PA"/>
    <property type="gene ID" value="PPAI008273"/>
</dbReference>
<dbReference type="EMBL" id="AJVK01034826">
    <property type="status" value="NOT_ANNOTATED_CDS"/>
    <property type="molecule type" value="Genomic_DNA"/>
</dbReference>
<evidence type="ECO:0000313" key="8">
    <source>
        <dbReference type="EnsemblMetazoa" id="PPAI008273-PA"/>
    </source>
</evidence>
<dbReference type="InterPro" id="IPR036821">
    <property type="entry name" value="Peptide_deformylase_sf"/>
</dbReference>